<dbReference type="GO" id="GO:0005737">
    <property type="term" value="C:cytoplasm"/>
    <property type="evidence" value="ECO:0007669"/>
    <property type="project" value="TreeGrafter"/>
</dbReference>
<comment type="pathway">
    <text evidence="1">Protein modification; protein ubiquitination.</text>
</comment>
<dbReference type="InterPro" id="IPR044515">
    <property type="entry name" value="ABTB1"/>
</dbReference>
<dbReference type="Gene3D" id="3.30.710.10">
    <property type="entry name" value="Potassium Channel Kv1.1, Chain A"/>
    <property type="match status" value="1"/>
</dbReference>
<keyword evidence="3" id="KW-0040">ANK repeat</keyword>
<dbReference type="SUPFAM" id="SSF54695">
    <property type="entry name" value="POZ domain"/>
    <property type="match status" value="1"/>
</dbReference>
<dbReference type="OrthoDB" id="6359816at2759"/>
<dbReference type="GO" id="GO:0000151">
    <property type="term" value="C:ubiquitin ligase complex"/>
    <property type="evidence" value="ECO:0007669"/>
    <property type="project" value="TreeGrafter"/>
</dbReference>
<keyword evidence="6" id="KW-1185">Reference proteome</keyword>
<evidence type="ECO:0000256" key="2">
    <source>
        <dbReference type="ARBA" id="ARBA00022737"/>
    </source>
</evidence>
<dbReference type="AlphaFoldDB" id="A0A2J8ADX7"/>
<dbReference type="SMART" id="SM00225">
    <property type="entry name" value="BTB"/>
    <property type="match status" value="1"/>
</dbReference>
<dbReference type="Proteomes" id="UP000236333">
    <property type="component" value="Unassembled WGS sequence"/>
</dbReference>
<accession>A0A2J8ADX7</accession>
<reference evidence="5 6" key="1">
    <citation type="journal article" date="2017" name="Mol. Biol. Evol.">
        <title>The 4-celled Tetrabaena socialis nuclear genome reveals the essential components for genetic control of cell number at the origin of multicellularity in the volvocine lineage.</title>
        <authorList>
            <person name="Featherston J."/>
            <person name="Arakaki Y."/>
            <person name="Hanschen E.R."/>
            <person name="Ferris P.J."/>
            <person name="Michod R.E."/>
            <person name="Olson B.J.S.C."/>
            <person name="Nozaki H."/>
            <person name="Durand P.M."/>
        </authorList>
    </citation>
    <scope>NUCLEOTIDE SEQUENCE [LARGE SCALE GENOMIC DNA]</scope>
    <source>
        <strain evidence="5 6">NIES-571</strain>
    </source>
</reference>
<evidence type="ECO:0000313" key="6">
    <source>
        <dbReference type="Proteomes" id="UP000236333"/>
    </source>
</evidence>
<comment type="caution">
    <text evidence="5">The sequence shown here is derived from an EMBL/GenBank/DDBJ whole genome shotgun (WGS) entry which is preliminary data.</text>
</comment>
<protein>
    <submittedName>
        <fullName evidence="5">ARM REPEAT PROTEIN INTERACTING WITH ABF2</fullName>
    </submittedName>
</protein>
<dbReference type="Pfam" id="PF00651">
    <property type="entry name" value="BTB"/>
    <property type="match status" value="1"/>
</dbReference>
<gene>
    <name evidence="5" type="ORF">TSOC_002519</name>
</gene>
<proteinExistence type="predicted"/>
<evidence type="ECO:0000313" key="5">
    <source>
        <dbReference type="EMBL" id="PNH10738.1"/>
    </source>
</evidence>
<evidence type="ECO:0000256" key="3">
    <source>
        <dbReference type="ARBA" id="ARBA00023043"/>
    </source>
</evidence>
<sequence>MHFFRYEVPADDCLGVASRVLPGGRPGEAGSTQTLVTCRRALRPLQGADALGGLELGPPLQLYAEPAAREGEPAAARRTHTPTAGLSFPVWDPFSSAFYMREGNAIVRLSSDDTVTVVAGDVEEQGDADGPGRTARFMNPCYLASDGAGSLYLADKHHFRRLQLPPVVRPVAGQLDVQPQAAAGDGPAAALAAAGCPVGGPQGNQAGVAEGEVLVSTLVPHAPGVVMGMAYDGSGSGGGSGSGSGSGSSSDSLVFMAGTALYRLPLGDPTAAPLLLAGDAGAASAADDRGDFQSSWGLVLDGEGSVYVADWVVGGMTDLRRVAADGTATIVVADLEGLLALPAILPNGCLVLNNHHGDTLQVLGLGLKLPRCHAATAVPAAPTGPPPRTLPADLRALLDRQPDSTADVAIVVSDRTFHAHRGLLSARSDFFKQRFGGGFADGSAQQLSLPDADPDACGVVLCWVYTGTADIPAALAAGVAELADQLLLPELCKQALVVVEASVSAVTVVGLLLWAEAHGPAFSDLLSRLKGWYVDNREAVLREAKEEARLLMERSPNLMLELMHDGCSPPAKRTRTG</sequence>
<dbReference type="EMBL" id="PGGS01000048">
    <property type="protein sequence ID" value="PNH10738.1"/>
    <property type="molecule type" value="Genomic_DNA"/>
</dbReference>
<dbReference type="Gene3D" id="2.120.10.30">
    <property type="entry name" value="TolB, C-terminal domain"/>
    <property type="match status" value="1"/>
</dbReference>
<dbReference type="PROSITE" id="PS50097">
    <property type="entry name" value="BTB"/>
    <property type="match status" value="1"/>
</dbReference>
<evidence type="ECO:0000259" key="4">
    <source>
        <dbReference type="PROSITE" id="PS50097"/>
    </source>
</evidence>
<name>A0A2J8ADX7_9CHLO</name>
<organism evidence="5 6">
    <name type="scientific">Tetrabaena socialis</name>
    <dbReference type="NCBI Taxonomy" id="47790"/>
    <lineage>
        <taxon>Eukaryota</taxon>
        <taxon>Viridiplantae</taxon>
        <taxon>Chlorophyta</taxon>
        <taxon>core chlorophytes</taxon>
        <taxon>Chlorophyceae</taxon>
        <taxon>CS clade</taxon>
        <taxon>Chlamydomonadales</taxon>
        <taxon>Tetrabaenaceae</taxon>
        <taxon>Tetrabaena</taxon>
    </lineage>
</organism>
<dbReference type="CDD" id="cd18186">
    <property type="entry name" value="BTB_POZ_ZBTB_KLHL-like"/>
    <property type="match status" value="1"/>
</dbReference>
<dbReference type="InterPro" id="IPR011042">
    <property type="entry name" value="6-blade_b-propeller_TolB-like"/>
</dbReference>
<evidence type="ECO:0000256" key="1">
    <source>
        <dbReference type="ARBA" id="ARBA00004906"/>
    </source>
</evidence>
<dbReference type="InterPro" id="IPR000210">
    <property type="entry name" value="BTB/POZ_dom"/>
</dbReference>
<dbReference type="PANTHER" id="PTHR46231:SF1">
    <property type="entry name" value="ANKYRIN REPEAT AND BTB_POZ DOMAIN-CONTAINING PROTEIN 1"/>
    <property type="match status" value="1"/>
</dbReference>
<dbReference type="InterPro" id="IPR011333">
    <property type="entry name" value="SKP1/BTB/POZ_sf"/>
</dbReference>
<keyword evidence="2" id="KW-0677">Repeat</keyword>
<dbReference type="PANTHER" id="PTHR46231">
    <property type="entry name" value="ANKYRIN REPEAT AND BTB/POZ DOMAIN-CONTAINING PROTEIN 1"/>
    <property type="match status" value="1"/>
</dbReference>
<feature type="domain" description="BTB" evidence="4">
    <location>
        <begin position="406"/>
        <end position="473"/>
    </location>
</feature>